<keyword evidence="3" id="KW-1185">Reference proteome</keyword>
<comment type="caution">
    <text evidence="2">The sequence shown here is derived from an EMBL/GenBank/DDBJ whole genome shotgun (WGS) entry which is preliminary data.</text>
</comment>
<evidence type="ECO:0000256" key="1">
    <source>
        <dbReference type="SAM" id="MobiDB-lite"/>
    </source>
</evidence>
<evidence type="ECO:0000313" key="3">
    <source>
        <dbReference type="Proteomes" id="UP001579974"/>
    </source>
</evidence>
<gene>
    <name evidence="2" type="ORF">KKP3000_001704</name>
</gene>
<name>A0ABV5AJQ3_9BACL</name>
<accession>A0ABV5AJQ3</accession>
<dbReference type="Proteomes" id="UP001579974">
    <property type="component" value="Unassembled WGS sequence"/>
</dbReference>
<reference evidence="2 3" key="1">
    <citation type="journal article" date="2024" name="Int. J. Mol. Sci.">
        <title>Exploration of Alicyclobacillus spp. Genome in Search of Antibiotic Resistance.</title>
        <authorList>
            <person name="Bucka-Kolendo J."/>
            <person name="Kiousi D.E."/>
            <person name="Dekowska A."/>
            <person name="Mikolajczuk-Szczyrba A."/>
            <person name="Karadedos D.M."/>
            <person name="Michael P."/>
            <person name="Galanis A."/>
            <person name="Sokolowska B."/>
        </authorList>
    </citation>
    <scope>NUCLEOTIDE SEQUENCE [LARGE SCALE GENOMIC DNA]</scope>
    <source>
        <strain evidence="2 3">KKP 3000</strain>
    </source>
</reference>
<organism evidence="2 3">
    <name type="scientific">Alicyclobacillus fastidiosus</name>
    <dbReference type="NCBI Taxonomy" id="392011"/>
    <lineage>
        <taxon>Bacteria</taxon>
        <taxon>Bacillati</taxon>
        <taxon>Bacillota</taxon>
        <taxon>Bacilli</taxon>
        <taxon>Bacillales</taxon>
        <taxon>Alicyclobacillaceae</taxon>
        <taxon>Alicyclobacillus</taxon>
    </lineage>
</organism>
<protein>
    <submittedName>
        <fullName evidence="2">Uncharacterized protein</fullName>
    </submittedName>
</protein>
<dbReference type="RefSeq" id="WP_275473013.1">
    <property type="nucleotide sequence ID" value="NZ_CP162940.1"/>
</dbReference>
<sequence length="53" mass="6540">MFGSEKDDRELGRKLMQKAHKEAIERIRKQHDPTRPNKKDIKQRDNYLRYLEK</sequence>
<feature type="region of interest" description="Disordered" evidence="1">
    <location>
        <begin position="19"/>
        <end position="46"/>
    </location>
</feature>
<proteinExistence type="predicted"/>
<evidence type="ECO:0000313" key="2">
    <source>
        <dbReference type="EMBL" id="MFB5192500.1"/>
    </source>
</evidence>
<dbReference type="EMBL" id="JBDXSU010000023">
    <property type="protein sequence ID" value="MFB5192500.1"/>
    <property type="molecule type" value="Genomic_DNA"/>
</dbReference>